<evidence type="ECO:0000256" key="1">
    <source>
        <dbReference type="SAM" id="Phobius"/>
    </source>
</evidence>
<keyword evidence="1" id="KW-1133">Transmembrane helix</keyword>
<keyword evidence="1" id="KW-0812">Transmembrane</keyword>
<reference evidence="3 4" key="1">
    <citation type="submission" date="2019-05" db="EMBL/GenBank/DDBJ databases">
        <title>Microbulbifer harenosus sp. nov., an alginate-degrading bacterium isolated from coastal sand.</title>
        <authorList>
            <person name="Huang H."/>
            <person name="Mo K."/>
            <person name="Bao S."/>
        </authorList>
    </citation>
    <scope>NUCLEOTIDE SEQUENCE [LARGE SCALE GENOMIC DNA]</scope>
    <source>
        <strain evidence="3 4">HB161719</strain>
    </source>
</reference>
<dbReference type="Gene3D" id="3.30.1380.10">
    <property type="match status" value="1"/>
</dbReference>
<dbReference type="Pfam" id="PF08291">
    <property type="entry name" value="Peptidase_M15_3"/>
    <property type="match status" value="1"/>
</dbReference>
<organism evidence="3 4">
    <name type="scientific">Microbulbifer harenosus</name>
    <dbReference type="NCBI Taxonomy" id="2576840"/>
    <lineage>
        <taxon>Bacteria</taxon>
        <taxon>Pseudomonadati</taxon>
        <taxon>Pseudomonadota</taxon>
        <taxon>Gammaproteobacteria</taxon>
        <taxon>Cellvibrionales</taxon>
        <taxon>Microbulbiferaceae</taxon>
        <taxon>Microbulbifer</taxon>
    </lineage>
</organism>
<dbReference type="InterPro" id="IPR013230">
    <property type="entry name" value="Peptidase_M15A_C"/>
</dbReference>
<evidence type="ECO:0000313" key="4">
    <source>
        <dbReference type="Proteomes" id="UP000306791"/>
    </source>
</evidence>
<dbReference type="Proteomes" id="UP000306791">
    <property type="component" value="Unassembled WGS sequence"/>
</dbReference>
<protein>
    <recommendedName>
        <fullName evidence="2">Peptidase M15A C-terminal domain-containing protein</fullName>
    </recommendedName>
</protein>
<dbReference type="SUPFAM" id="SSF55166">
    <property type="entry name" value="Hedgehog/DD-peptidase"/>
    <property type="match status" value="1"/>
</dbReference>
<dbReference type="RefSeq" id="WP_138234280.1">
    <property type="nucleotide sequence ID" value="NZ_CP185860.1"/>
</dbReference>
<evidence type="ECO:0000259" key="2">
    <source>
        <dbReference type="Pfam" id="PF08291"/>
    </source>
</evidence>
<keyword evidence="4" id="KW-1185">Reference proteome</keyword>
<feature type="transmembrane region" description="Helical" evidence="1">
    <location>
        <begin position="21"/>
        <end position="40"/>
    </location>
</feature>
<dbReference type="EMBL" id="VANI01000004">
    <property type="protein sequence ID" value="TLM79107.1"/>
    <property type="molecule type" value="Genomic_DNA"/>
</dbReference>
<dbReference type="InterPro" id="IPR009045">
    <property type="entry name" value="Zn_M74/Hedgehog-like"/>
</dbReference>
<comment type="caution">
    <text evidence="3">The sequence shown here is derived from an EMBL/GenBank/DDBJ whole genome shotgun (WGS) entry which is preliminary data.</text>
</comment>
<proteinExistence type="predicted"/>
<evidence type="ECO:0000313" key="3">
    <source>
        <dbReference type="EMBL" id="TLM79107.1"/>
    </source>
</evidence>
<gene>
    <name evidence="3" type="ORF">FDY93_03085</name>
</gene>
<feature type="domain" description="Peptidase M15A C-terminal" evidence="2">
    <location>
        <begin position="165"/>
        <end position="211"/>
    </location>
</feature>
<sequence length="245" mass="28129">MDIKESPDHEFIDIHIERRRVIWITALVLLCTLVLVVLTVEKVRELAERAVRPVEYIPVPKPERIPIAPDAPLVFKIKGYSAASVGSFEKFLDEGNNRQKFEKLKFFLDTKGVGDVVPPFELLRQGSDWQEIGEPPFAIPPERDWKTMVDTLRVIKNFVIPEIGPVVVLSGWRTPKYNAKAGGARSSKHLHFCGLDMIPEADYTRAELLPKLRKIHQRHGRKWNIGLGIYSGIRFHIDTCGFRRW</sequence>
<name>A0ABY2UKZ0_9GAMM</name>
<accession>A0ABY2UKZ0</accession>
<keyword evidence="1" id="KW-0472">Membrane</keyword>